<name>A0A381SX79_9ZZZZ</name>
<evidence type="ECO:0000313" key="2">
    <source>
        <dbReference type="EMBL" id="SVA08635.1"/>
    </source>
</evidence>
<gene>
    <name evidence="2" type="ORF">METZ01_LOCUS61489</name>
</gene>
<reference evidence="2" key="1">
    <citation type="submission" date="2018-05" db="EMBL/GenBank/DDBJ databases">
        <authorList>
            <person name="Lanie J.A."/>
            <person name="Ng W.-L."/>
            <person name="Kazmierczak K.M."/>
            <person name="Andrzejewski T.M."/>
            <person name="Davidsen T.M."/>
            <person name="Wayne K.J."/>
            <person name="Tettelin H."/>
            <person name="Glass J.I."/>
            <person name="Rusch D."/>
            <person name="Podicherti R."/>
            <person name="Tsui H.-C.T."/>
            <person name="Winkler M.E."/>
        </authorList>
    </citation>
    <scope>NUCLEOTIDE SEQUENCE</scope>
</reference>
<accession>A0A381SX79</accession>
<evidence type="ECO:0000256" key="1">
    <source>
        <dbReference type="SAM" id="Phobius"/>
    </source>
</evidence>
<feature type="transmembrane region" description="Helical" evidence="1">
    <location>
        <begin position="66"/>
        <end position="83"/>
    </location>
</feature>
<protein>
    <submittedName>
        <fullName evidence="2">Uncharacterized protein</fullName>
    </submittedName>
</protein>
<keyword evidence="1" id="KW-0472">Membrane</keyword>
<keyword evidence="1" id="KW-0812">Transmembrane</keyword>
<sequence length="318" mass="37066">MKYINIIQRFIPLQFGKIYGNGDLFSSFQDSLEKINHDGMMVLNDISFFQDFINDGVRSQKPKHQIIYFLVHVQLAPFLLYSISGIPNVIQFLFIILCIMGQYILCWIMIHVDKQNQFVHQILEWSIKISDDLDLMNYLVLETVDVSTKTTPFNEDKYAKLWLKEMSTSMDMPWESIVIELLPGESFFVPNIRVSLGGIRKSIQDASAYGFASGKDNVSPNILLRMLILFSRKKKIKFFGMDEEKNKIDTQVKQLVKHLELLFGKRDDPPILFKEETQEWKTVVNIVDRSNTDRNNIKQSLDIFIKIMNSYTGNNRLQ</sequence>
<dbReference type="AlphaFoldDB" id="A0A381SX79"/>
<proteinExistence type="predicted"/>
<organism evidence="2">
    <name type="scientific">marine metagenome</name>
    <dbReference type="NCBI Taxonomy" id="408172"/>
    <lineage>
        <taxon>unclassified sequences</taxon>
        <taxon>metagenomes</taxon>
        <taxon>ecological metagenomes</taxon>
    </lineage>
</organism>
<keyword evidence="1" id="KW-1133">Transmembrane helix</keyword>
<feature type="transmembrane region" description="Helical" evidence="1">
    <location>
        <begin position="89"/>
        <end position="110"/>
    </location>
</feature>
<dbReference type="EMBL" id="UINC01003711">
    <property type="protein sequence ID" value="SVA08635.1"/>
    <property type="molecule type" value="Genomic_DNA"/>
</dbReference>